<feature type="domain" description="HipA-like C-terminal" evidence="4">
    <location>
        <begin position="166"/>
        <end position="415"/>
    </location>
</feature>
<dbReference type="NCBIfam" id="TIGR03071">
    <property type="entry name" value="couple_hipA"/>
    <property type="match status" value="1"/>
</dbReference>
<evidence type="ECO:0000256" key="1">
    <source>
        <dbReference type="ARBA" id="ARBA00010164"/>
    </source>
</evidence>
<dbReference type="PANTHER" id="PTHR37419:SF1">
    <property type="entry name" value="SERINE_THREONINE-PROTEIN KINASE TOXIN HIPA"/>
    <property type="match status" value="1"/>
</dbReference>
<evidence type="ECO:0000259" key="4">
    <source>
        <dbReference type="Pfam" id="PF07804"/>
    </source>
</evidence>
<feature type="domain" description="HipA N-terminal subdomain 1" evidence="5">
    <location>
        <begin position="5"/>
        <end position="104"/>
    </location>
</feature>
<dbReference type="GO" id="GO:0005829">
    <property type="term" value="C:cytosol"/>
    <property type="evidence" value="ECO:0007669"/>
    <property type="project" value="TreeGrafter"/>
</dbReference>
<protein>
    <submittedName>
        <fullName evidence="6">Protein hipA</fullName>
    </submittedName>
</protein>
<organism evidence="6 7">
    <name type="scientific">Caballeronia sordidicola</name>
    <name type="common">Burkholderia sordidicola</name>
    <dbReference type="NCBI Taxonomy" id="196367"/>
    <lineage>
        <taxon>Bacteria</taxon>
        <taxon>Pseudomonadati</taxon>
        <taxon>Pseudomonadota</taxon>
        <taxon>Betaproteobacteria</taxon>
        <taxon>Burkholderiales</taxon>
        <taxon>Burkholderiaceae</taxon>
        <taxon>Caballeronia</taxon>
    </lineage>
</organism>
<comment type="similarity">
    <text evidence="1">Belongs to the HipA Ser/Thr kinase family.</text>
</comment>
<keyword evidence="3" id="KW-0418">Kinase</keyword>
<name>A0A242MYP0_CABSO</name>
<dbReference type="AlphaFoldDB" id="A0A242MYP0"/>
<dbReference type="Pfam" id="PF07804">
    <property type="entry name" value="HipA_C"/>
    <property type="match status" value="1"/>
</dbReference>
<dbReference type="EMBL" id="NBTZ01000037">
    <property type="protein sequence ID" value="OTP76443.1"/>
    <property type="molecule type" value="Genomic_DNA"/>
</dbReference>
<dbReference type="PANTHER" id="PTHR37419">
    <property type="entry name" value="SERINE/THREONINE-PROTEIN KINASE TOXIN HIPA"/>
    <property type="match status" value="1"/>
</dbReference>
<dbReference type="InterPro" id="IPR012893">
    <property type="entry name" value="HipA-like_C"/>
</dbReference>
<dbReference type="InterPro" id="IPR052028">
    <property type="entry name" value="HipA_Ser/Thr_kinase"/>
</dbReference>
<gene>
    <name evidence="6" type="ORF">PAMC26577_11165</name>
</gene>
<proteinExistence type="inferred from homology"/>
<comment type="caution">
    <text evidence="6">The sequence shown here is derived from an EMBL/GenBank/DDBJ whole genome shotgun (WGS) entry which is preliminary data.</text>
</comment>
<evidence type="ECO:0000256" key="3">
    <source>
        <dbReference type="ARBA" id="ARBA00022777"/>
    </source>
</evidence>
<keyword evidence="2" id="KW-0808">Transferase</keyword>
<evidence type="ECO:0000313" key="6">
    <source>
        <dbReference type="EMBL" id="OTP76443.1"/>
    </source>
</evidence>
<evidence type="ECO:0000313" key="7">
    <source>
        <dbReference type="Proteomes" id="UP000195221"/>
    </source>
</evidence>
<dbReference type="Proteomes" id="UP000195221">
    <property type="component" value="Unassembled WGS sequence"/>
</dbReference>
<dbReference type="GO" id="GO:0004674">
    <property type="term" value="F:protein serine/threonine kinase activity"/>
    <property type="evidence" value="ECO:0007669"/>
    <property type="project" value="TreeGrafter"/>
</dbReference>
<evidence type="ECO:0000256" key="2">
    <source>
        <dbReference type="ARBA" id="ARBA00022679"/>
    </source>
</evidence>
<dbReference type="InterPro" id="IPR017508">
    <property type="entry name" value="HipA_N1"/>
</dbReference>
<sequence length="466" mass="51504">MAHVLNVSTQDGPVGQLGFESQQDVYSFKYDEAWQARDAAFPLSPHIPLSGEQPKLGTVHRFLANLLPEGRALEVASVMHQMSKDNTFGLMHILGKEPVGALSFTAPAQNAAAGEEGGVNAEAEYTADQQEGAPSVRRIVLNDELSDRIRRRDEIPFPVWDRKLRLSVAGFQDKLQVLVEGESISLVDGGPISSTHILKPESLNPASAFMVANEHYCMTLAARIGLPTAAVEIRRIPEPILLIERFDRQAELDPADGVTALRVRRTHVIDGCQALDLPVSLKYERNFGNAPAVRNIREGASFEKLFLLKRHLENPAQARQIMLRWALFQLFIGNSDAHGKNLSFHVRPAGLSPAPFYDLVSVNAYGDAVEQDMALAYGDAFRLDEVTAFELADFANRTGTPRPLLARELTRMALAIKRVSGDLARSEIYVAEERRLVQRIHGFVTVQADKLLQLAPAVPRIDRSLL</sequence>
<evidence type="ECO:0000259" key="5">
    <source>
        <dbReference type="Pfam" id="PF13657"/>
    </source>
</evidence>
<accession>A0A242MYP0</accession>
<dbReference type="Pfam" id="PF13657">
    <property type="entry name" value="Couple_hipA"/>
    <property type="match status" value="1"/>
</dbReference>
<reference evidence="6 7" key="1">
    <citation type="submission" date="2017-03" db="EMBL/GenBank/DDBJ databases">
        <title>Genome analysis of strain PAMC 26577.</title>
        <authorList>
            <person name="Oh H.-M."/>
            <person name="Yang J.-A."/>
        </authorList>
    </citation>
    <scope>NUCLEOTIDE SEQUENCE [LARGE SCALE GENOMIC DNA]</scope>
    <source>
        <strain evidence="6 7">PAMC 26577</strain>
    </source>
</reference>
<dbReference type="RefSeq" id="WP_075360011.1">
    <property type="nucleotide sequence ID" value="NZ_MSRG01000087.1"/>
</dbReference>